<keyword evidence="11" id="KW-0809">Transit peptide</keyword>
<evidence type="ECO:0000256" key="3">
    <source>
        <dbReference type="ARBA" id="ARBA00022528"/>
    </source>
</evidence>
<evidence type="ECO:0000256" key="15">
    <source>
        <dbReference type="ARBA" id="ARBA00039024"/>
    </source>
</evidence>
<organism evidence="20 21">
    <name type="scientific">Chlamydomonas incerta</name>
    <dbReference type="NCBI Taxonomy" id="51695"/>
    <lineage>
        <taxon>Eukaryota</taxon>
        <taxon>Viridiplantae</taxon>
        <taxon>Chlorophyta</taxon>
        <taxon>core chlorophytes</taxon>
        <taxon>Chlorophyceae</taxon>
        <taxon>CS clade</taxon>
        <taxon>Chlamydomonadales</taxon>
        <taxon>Chlamydomonadaceae</taxon>
        <taxon>Chlamydomonas</taxon>
    </lineage>
</organism>
<feature type="domain" description="MYND-type" evidence="19">
    <location>
        <begin position="1084"/>
        <end position="1132"/>
    </location>
</feature>
<evidence type="ECO:0000256" key="10">
    <source>
        <dbReference type="ARBA" id="ARBA00022833"/>
    </source>
</evidence>
<reference evidence="20" key="1">
    <citation type="journal article" date="2020" name="bioRxiv">
        <title>Comparative genomics of Chlamydomonas.</title>
        <authorList>
            <person name="Craig R.J."/>
            <person name="Hasan A.R."/>
            <person name="Ness R.W."/>
            <person name="Keightley P.D."/>
        </authorList>
    </citation>
    <scope>NUCLEOTIDE SEQUENCE</scope>
    <source>
        <strain evidence="20">SAG 7.73</strain>
    </source>
</reference>
<evidence type="ECO:0000256" key="6">
    <source>
        <dbReference type="ARBA" id="ARBA00022692"/>
    </source>
</evidence>
<evidence type="ECO:0000256" key="2">
    <source>
        <dbReference type="ARBA" id="ARBA00010794"/>
    </source>
</evidence>
<comment type="subcellular location">
    <subcellularLocation>
        <location evidence="1">Plastid</location>
        <location evidence="1">Chloroplast membrane</location>
        <topology evidence="1">Multi-pass membrane protein</topology>
    </subcellularLocation>
</comment>
<evidence type="ECO:0000256" key="16">
    <source>
        <dbReference type="ARBA" id="ARBA00048889"/>
    </source>
</evidence>
<keyword evidence="9" id="KW-0418">Kinase</keyword>
<sequence length="1143" mass="117417">MLTALDKQNAALVAKALVQADILNVYAALASRHHSPGFCRLAVVTLATNVMRVMVSQMLADPSVASATLAAFSHSHALEHLAAAILRAAAQPEPPSRDPRVPTFNVLAVASSMCYLLDVLCAAYRATERNTPQQEQEPQATCSGGCTTGAGSATRGAGAEGGSLSAAAPAAEPAHGSASHEGPAAGAVESAARGGIERLPPLLPLLQGPCLQCFLVWVLFCTRERTAAGETAAAAAAASAGAGSSSSGGSGARNSTAAAGVPSGGPAAAACGLPAALVGALRPGDVRENGGLFAALRTLTDGPPRLPVAPGFPRCSPEPQSQARAASPPPPPQQQQQQEPGPGRGVARPQLACVCVYDLARGCRVGSSGPRPLDRFARTSAAGLLASLLPQLPPRQAAARLPGLWAALVPWLPDLACRDFELCPGTHGGTAVQAAGLLLGLQLEPESAGGGGARRSWLQQPAPCCQHPYQFQHPGPPSYSQGEAPCYSLRCALDAGLLGGLERALRQPVVLLQSTPANDEPNAARLLTVLRHLLISTGVWPASVAHGPLAQAAGLISTLAVDALAVSTVARDQGEIPLADLVECARGLPAAGVPPNAGHANLKLGCCLAGMLHQLFAAIEGGCGGLSARWAQQQQQQQLEAEQEQGQELQQQQQEQQQEQGQELQQEQQQQEPQQEAGQITSPPGRWREVWQDAEWGAWVVASGGVPPPGTLAAAQQRLLCSLAVHMWANYIGYTAASIIRGLPEGPLSSDACAALRLLLQVITRVIVQVLATGQRAWHAASSAQALSETLGREDGDGEAVDDVPAPKEAVATLQELDEAAEVEAVAKAAEESWADVDGCNHLSVAGIVELVPAVVQSGDRQLQSMLLRLLALWWPHNSHKALAFFAVALRDWPSGRDDDDEDAAAAQCEATAAGTGEAGAGAPAPAGDGSSSGGPHGRGHAQCDKVTPQLAALASAHGWPELAEMVLLGPVVTRRVLGDAVLQPGADKTALRTAIAEKHDTWLDGMQPAAERLWESVAAADWFVELSAQQAWLLSPFEVSRQLQAAACSGGAGAAGGSSSSTAGCGGGGGGASACDGVRLCGNSVCNKLDDPTAVLAPGAGKTCKRCRAVIYCSGTCQLQHWQEGGHERACPLFAAAAAAKR</sequence>
<evidence type="ECO:0000256" key="14">
    <source>
        <dbReference type="ARBA" id="ARBA00024015"/>
    </source>
</evidence>
<comment type="pathway">
    <text evidence="14">Cofactor biosynthesis; tocopherol biosynthesis.</text>
</comment>
<evidence type="ECO:0000313" key="21">
    <source>
        <dbReference type="Proteomes" id="UP000650467"/>
    </source>
</evidence>
<evidence type="ECO:0000256" key="9">
    <source>
        <dbReference type="ARBA" id="ARBA00022777"/>
    </source>
</evidence>
<comment type="similarity">
    <text evidence="2">Belongs to the polyprenol kinase family.</text>
</comment>
<keyword evidence="12" id="KW-1133">Transmembrane helix</keyword>
<keyword evidence="4" id="KW-0934">Plastid</keyword>
<evidence type="ECO:0000256" key="5">
    <source>
        <dbReference type="ARBA" id="ARBA00022679"/>
    </source>
</evidence>
<evidence type="ECO:0000256" key="18">
    <source>
        <dbReference type="SAM" id="MobiDB-lite"/>
    </source>
</evidence>
<evidence type="ECO:0000256" key="12">
    <source>
        <dbReference type="ARBA" id="ARBA00022989"/>
    </source>
</evidence>
<dbReference type="Proteomes" id="UP000650467">
    <property type="component" value="Unassembled WGS sequence"/>
</dbReference>
<feature type="compositionally biased region" description="Low complexity" evidence="18">
    <location>
        <begin position="646"/>
        <end position="679"/>
    </location>
</feature>
<dbReference type="PROSITE" id="PS50865">
    <property type="entry name" value="ZF_MYND_2"/>
    <property type="match status" value="1"/>
</dbReference>
<gene>
    <name evidence="20" type="ORF">HXX76_015978</name>
</gene>
<evidence type="ECO:0000313" key="20">
    <source>
        <dbReference type="EMBL" id="KAG2422510.1"/>
    </source>
</evidence>
<evidence type="ECO:0000256" key="13">
    <source>
        <dbReference type="ARBA" id="ARBA00023136"/>
    </source>
</evidence>
<evidence type="ECO:0000256" key="7">
    <source>
        <dbReference type="ARBA" id="ARBA00022723"/>
    </source>
</evidence>
<proteinExistence type="inferred from homology"/>
<dbReference type="Gene3D" id="6.10.140.2220">
    <property type="match status" value="1"/>
</dbReference>
<keyword evidence="13" id="KW-0472">Membrane</keyword>
<dbReference type="PANTHER" id="PTHR32523">
    <property type="entry name" value="PHYTOL KINASE 1, CHLOROPLASTIC"/>
    <property type="match status" value="1"/>
</dbReference>
<evidence type="ECO:0000259" key="19">
    <source>
        <dbReference type="PROSITE" id="PS50865"/>
    </source>
</evidence>
<accession>A0A835SLB8</accession>
<evidence type="ECO:0000256" key="4">
    <source>
        <dbReference type="ARBA" id="ARBA00022640"/>
    </source>
</evidence>
<keyword evidence="5" id="KW-0808">Transferase</keyword>
<dbReference type="InterPro" id="IPR039606">
    <property type="entry name" value="Phytol/farnesol_kinase"/>
</dbReference>
<dbReference type="Pfam" id="PF01753">
    <property type="entry name" value="zf-MYND"/>
    <property type="match status" value="1"/>
</dbReference>
<feature type="compositionally biased region" description="Low complexity" evidence="18">
    <location>
        <begin position="905"/>
        <end position="930"/>
    </location>
</feature>
<feature type="region of interest" description="Disordered" evidence="18">
    <location>
        <begin position="240"/>
        <end position="263"/>
    </location>
</feature>
<keyword evidence="21" id="KW-1185">Reference proteome</keyword>
<keyword evidence="6" id="KW-0812">Transmembrane</keyword>
<feature type="region of interest" description="Disordered" evidence="18">
    <location>
        <begin position="896"/>
        <end position="943"/>
    </location>
</feature>
<dbReference type="SUPFAM" id="SSF144232">
    <property type="entry name" value="HIT/MYND zinc finger-like"/>
    <property type="match status" value="1"/>
</dbReference>
<comment type="catalytic activity">
    <reaction evidence="16">
        <text>phytol + CTP = phytyl phosphate + CDP + H(+)</text>
        <dbReference type="Rhea" id="RHEA:38055"/>
        <dbReference type="ChEBI" id="CHEBI:15378"/>
        <dbReference type="ChEBI" id="CHEBI:17327"/>
        <dbReference type="ChEBI" id="CHEBI:37563"/>
        <dbReference type="ChEBI" id="CHEBI:58069"/>
        <dbReference type="ChEBI" id="CHEBI:75483"/>
        <dbReference type="EC" id="2.7.1.182"/>
    </reaction>
</comment>
<feature type="region of interest" description="Disordered" evidence="18">
    <location>
        <begin position="646"/>
        <end position="684"/>
    </location>
</feature>
<dbReference type="GO" id="GO:0008270">
    <property type="term" value="F:zinc ion binding"/>
    <property type="evidence" value="ECO:0007669"/>
    <property type="project" value="UniProtKB-KW"/>
</dbReference>
<dbReference type="EMBL" id="JAEHOC010000104">
    <property type="protein sequence ID" value="KAG2422510.1"/>
    <property type="molecule type" value="Genomic_DNA"/>
</dbReference>
<dbReference type="GO" id="GO:0010276">
    <property type="term" value="F:phytol kinase activity"/>
    <property type="evidence" value="ECO:0007669"/>
    <property type="project" value="UniProtKB-EC"/>
</dbReference>
<dbReference type="InterPro" id="IPR002893">
    <property type="entry name" value="Znf_MYND"/>
</dbReference>
<feature type="compositionally biased region" description="Low complexity" evidence="18">
    <location>
        <begin position="317"/>
        <end position="326"/>
    </location>
</feature>
<keyword evidence="3" id="KW-0150">Chloroplast</keyword>
<feature type="region of interest" description="Disordered" evidence="18">
    <location>
        <begin position="129"/>
        <end position="189"/>
    </location>
</feature>
<dbReference type="EC" id="2.7.1.182" evidence="15"/>
<keyword evidence="10" id="KW-0862">Zinc</keyword>
<feature type="compositionally biased region" description="Low complexity" evidence="18">
    <location>
        <begin position="140"/>
        <end position="180"/>
    </location>
</feature>
<comment type="caution">
    <text evidence="20">The sequence shown here is derived from an EMBL/GenBank/DDBJ whole genome shotgun (WGS) entry which is preliminary data.</text>
</comment>
<evidence type="ECO:0000256" key="8">
    <source>
        <dbReference type="ARBA" id="ARBA00022771"/>
    </source>
</evidence>
<evidence type="ECO:0000256" key="11">
    <source>
        <dbReference type="ARBA" id="ARBA00022946"/>
    </source>
</evidence>
<dbReference type="PANTHER" id="PTHR32523:SF8">
    <property type="entry name" value="DOLICHOL KINASE"/>
    <property type="match status" value="1"/>
</dbReference>
<name>A0A835SLB8_CHLIN</name>
<evidence type="ECO:0000256" key="1">
    <source>
        <dbReference type="ARBA" id="ARBA00004508"/>
    </source>
</evidence>
<keyword evidence="8 17" id="KW-0863">Zinc-finger</keyword>
<feature type="compositionally biased region" description="Polar residues" evidence="18">
    <location>
        <begin position="129"/>
        <end position="139"/>
    </location>
</feature>
<dbReference type="OrthoDB" id="5945798at2759"/>
<feature type="compositionally biased region" description="Low complexity" evidence="18">
    <location>
        <begin position="252"/>
        <end position="263"/>
    </location>
</feature>
<protein>
    <recommendedName>
        <fullName evidence="15">phytol kinase</fullName>
        <ecNumber evidence="15">2.7.1.182</ecNumber>
    </recommendedName>
</protein>
<dbReference type="AlphaFoldDB" id="A0A835SLB8"/>
<keyword evidence="7" id="KW-0479">Metal-binding</keyword>
<evidence type="ECO:0000256" key="17">
    <source>
        <dbReference type="PROSITE-ProRule" id="PRU00134"/>
    </source>
</evidence>
<dbReference type="GO" id="GO:0016020">
    <property type="term" value="C:membrane"/>
    <property type="evidence" value="ECO:0007669"/>
    <property type="project" value="UniProtKB-SubCell"/>
</dbReference>
<feature type="region of interest" description="Disordered" evidence="18">
    <location>
        <begin position="298"/>
        <end position="345"/>
    </location>
</feature>
<dbReference type="GO" id="GO:0009507">
    <property type="term" value="C:chloroplast"/>
    <property type="evidence" value="ECO:0007669"/>
    <property type="project" value="UniProtKB-SubCell"/>
</dbReference>